<protein>
    <submittedName>
        <fullName evidence="1">YhcH/YjgK/YiaL family protein</fullName>
    </submittedName>
</protein>
<organism evidence="1 2">
    <name type="scientific">Photobacterium frigidiphilum</name>
    <dbReference type="NCBI Taxonomy" id="264736"/>
    <lineage>
        <taxon>Bacteria</taxon>
        <taxon>Pseudomonadati</taxon>
        <taxon>Pseudomonadota</taxon>
        <taxon>Gammaproteobacteria</taxon>
        <taxon>Vibrionales</taxon>
        <taxon>Vibrionaceae</taxon>
        <taxon>Photobacterium</taxon>
    </lineage>
</organism>
<gene>
    <name evidence="1" type="ORF">C9J12_18990</name>
</gene>
<dbReference type="InterPro" id="IPR037012">
    <property type="entry name" value="NanQ/TabA/YiaL_sf"/>
</dbReference>
<accession>A0A2T3JBW9</accession>
<dbReference type="PANTHER" id="PTHR34986:SF4">
    <property type="entry name" value="EVOLVED BETA-GALACTOSIDASE SUBUNIT BETA-RELATED"/>
    <property type="match status" value="1"/>
</dbReference>
<dbReference type="NCBIfam" id="TIGR00022">
    <property type="entry name" value="YhcH/YjgK/YiaL family protein"/>
    <property type="match status" value="1"/>
</dbReference>
<dbReference type="Gene3D" id="2.60.120.370">
    <property type="entry name" value="YhcH/YjgK/YiaL"/>
    <property type="match status" value="1"/>
</dbReference>
<dbReference type="SUPFAM" id="SSF51197">
    <property type="entry name" value="Clavaminate synthase-like"/>
    <property type="match status" value="1"/>
</dbReference>
<evidence type="ECO:0000313" key="1">
    <source>
        <dbReference type="EMBL" id="PSU46368.1"/>
    </source>
</evidence>
<dbReference type="Proteomes" id="UP000240987">
    <property type="component" value="Unassembled WGS sequence"/>
</dbReference>
<dbReference type="AlphaFoldDB" id="A0A2T3JBW9"/>
<dbReference type="GO" id="GO:0005829">
    <property type="term" value="C:cytosol"/>
    <property type="evidence" value="ECO:0007669"/>
    <property type="project" value="TreeGrafter"/>
</dbReference>
<sequence>MFKGNLSQLHLVSDLPEKIMECINSVKNILEHNVEVGTYPLLEDKAFFFIVNDHTEQLEKRRSECHQKYIDVQIVLEGEETFGYSEHPFLSLDEELFEEKDIAFSEDIINEQFVTLQSGDFIIFTAEQPHRPLIAVNAPAPVKKVVIKIDRTLVN</sequence>
<keyword evidence="2" id="KW-1185">Reference proteome</keyword>
<dbReference type="GO" id="GO:0044010">
    <property type="term" value="P:single-species biofilm formation"/>
    <property type="evidence" value="ECO:0007669"/>
    <property type="project" value="TreeGrafter"/>
</dbReference>
<proteinExistence type="predicted"/>
<dbReference type="EMBL" id="PYMJ01000022">
    <property type="protein sequence ID" value="PSU46368.1"/>
    <property type="molecule type" value="Genomic_DNA"/>
</dbReference>
<dbReference type="PANTHER" id="PTHR34986">
    <property type="entry name" value="EVOLVED BETA-GALACTOSIDASE SUBUNIT BETA"/>
    <property type="match status" value="1"/>
</dbReference>
<dbReference type="InterPro" id="IPR004375">
    <property type="entry name" value="NanQ/TabA/YiaL"/>
</dbReference>
<comment type="caution">
    <text evidence="1">The sequence shown here is derived from an EMBL/GenBank/DDBJ whole genome shotgun (WGS) entry which is preliminary data.</text>
</comment>
<reference evidence="1 2" key="1">
    <citation type="submission" date="2018-01" db="EMBL/GenBank/DDBJ databases">
        <title>Whole genome sequencing of Histamine producing bacteria.</title>
        <authorList>
            <person name="Butler K."/>
        </authorList>
    </citation>
    <scope>NUCLEOTIDE SEQUENCE [LARGE SCALE GENOMIC DNA]</scope>
    <source>
        <strain evidence="1 2">JCM 12947</strain>
    </source>
</reference>
<dbReference type="OrthoDB" id="6196468at2"/>
<name>A0A2T3JBW9_9GAMM</name>
<dbReference type="Pfam" id="PF04074">
    <property type="entry name" value="DUF386"/>
    <property type="match status" value="1"/>
</dbReference>
<evidence type="ECO:0000313" key="2">
    <source>
        <dbReference type="Proteomes" id="UP000240987"/>
    </source>
</evidence>